<dbReference type="EMBL" id="JAQIFT010000012">
    <property type="protein sequence ID" value="MDA3730367.1"/>
    <property type="molecule type" value="Genomic_DNA"/>
</dbReference>
<keyword evidence="2" id="KW-0812">Transmembrane</keyword>
<reference evidence="3" key="1">
    <citation type="journal article" date="2023" name="Int. J. Syst. Evol. Microbiol.">
        <title>&lt;i&gt;Holtiella tumoricola&lt;/i&gt; gen. nov. sp. nov., isolated from a human clinical sample.</title>
        <authorList>
            <person name="Allen-Vercoe E."/>
            <person name="Daigneault M.C."/>
            <person name="Vancuren S.J."/>
            <person name="Cochrane K."/>
            <person name="O'Neal L.L."/>
            <person name="Sankaranarayanan K."/>
            <person name="Lawson P.A."/>
        </authorList>
    </citation>
    <scope>NUCLEOTIDE SEQUENCE</scope>
    <source>
        <strain evidence="3">CC70A</strain>
    </source>
</reference>
<keyword evidence="2" id="KW-0472">Membrane</keyword>
<gene>
    <name evidence="3" type="ORF">PBV87_02460</name>
</gene>
<protein>
    <submittedName>
        <fullName evidence="3">Uncharacterized protein</fullName>
    </submittedName>
</protein>
<feature type="transmembrane region" description="Helical" evidence="2">
    <location>
        <begin position="49"/>
        <end position="70"/>
    </location>
</feature>
<name>A0AA42IZ76_9FIRM</name>
<evidence type="ECO:0000256" key="1">
    <source>
        <dbReference type="SAM" id="MobiDB-lite"/>
    </source>
</evidence>
<evidence type="ECO:0000256" key="2">
    <source>
        <dbReference type="SAM" id="Phobius"/>
    </source>
</evidence>
<sequence length="113" mass="12072">MKLSDFHVQIGTKSINGIWAAILAIVIAIPILALVGVILAGVFSIVGVIITIALGIAGIAIIIGLLSLLIPKSWREKLGIHVNFSREHAQTSKPKTTPDGKPIIDVDFEEENK</sequence>
<evidence type="ECO:0000313" key="3">
    <source>
        <dbReference type="EMBL" id="MDA3730367.1"/>
    </source>
</evidence>
<feature type="transmembrane region" description="Helical" evidence="2">
    <location>
        <begin position="21"/>
        <end position="43"/>
    </location>
</feature>
<dbReference type="AlphaFoldDB" id="A0AA42IZ76"/>
<evidence type="ECO:0000313" key="4">
    <source>
        <dbReference type="Proteomes" id="UP001169242"/>
    </source>
</evidence>
<dbReference type="Proteomes" id="UP001169242">
    <property type="component" value="Unassembled WGS sequence"/>
</dbReference>
<keyword evidence="2" id="KW-1133">Transmembrane helix</keyword>
<accession>A0AA42IZ76</accession>
<dbReference type="RefSeq" id="WP_053985835.1">
    <property type="nucleotide sequence ID" value="NZ_JAQIFT010000012.1"/>
</dbReference>
<feature type="region of interest" description="Disordered" evidence="1">
    <location>
        <begin position="88"/>
        <end position="113"/>
    </location>
</feature>
<proteinExistence type="predicted"/>
<keyword evidence="4" id="KW-1185">Reference proteome</keyword>
<comment type="caution">
    <text evidence="3">The sequence shown here is derived from an EMBL/GenBank/DDBJ whole genome shotgun (WGS) entry which is preliminary data.</text>
</comment>
<feature type="compositionally biased region" description="Basic and acidic residues" evidence="1">
    <location>
        <begin position="88"/>
        <end position="104"/>
    </location>
</feature>
<organism evidence="3 4">
    <name type="scientific">Holtiella tumoricola</name>
    <dbReference type="NCBI Taxonomy" id="3018743"/>
    <lineage>
        <taxon>Bacteria</taxon>
        <taxon>Bacillati</taxon>
        <taxon>Bacillota</taxon>
        <taxon>Clostridia</taxon>
        <taxon>Lachnospirales</taxon>
        <taxon>Cellulosilyticaceae</taxon>
        <taxon>Holtiella</taxon>
    </lineage>
</organism>